<dbReference type="PANTHER" id="PTHR24408:SF58">
    <property type="entry name" value="TRANSCRIPTION FACTOR (TFIIIA), PUTATIVE (AFU_ORTHOLOGUE AFUA_1G05150)-RELATED"/>
    <property type="match status" value="1"/>
</dbReference>
<dbReference type="EMBL" id="BEZZ01000360">
    <property type="protein sequence ID" value="GCC31406.1"/>
    <property type="molecule type" value="Genomic_DNA"/>
</dbReference>
<evidence type="ECO:0000256" key="6">
    <source>
        <dbReference type="SAM" id="MobiDB-lite"/>
    </source>
</evidence>
<dbReference type="PROSITE" id="PS50157">
    <property type="entry name" value="ZINC_FINGER_C2H2_2"/>
    <property type="match status" value="2"/>
</dbReference>
<dbReference type="SUPFAM" id="SSF57667">
    <property type="entry name" value="beta-beta-alpha zinc fingers"/>
    <property type="match status" value="1"/>
</dbReference>
<keyword evidence="9" id="KW-1185">Reference proteome</keyword>
<evidence type="ECO:0000256" key="4">
    <source>
        <dbReference type="ARBA" id="ARBA00022833"/>
    </source>
</evidence>
<dbReference type="GO" id="GO:0008270">
    <property type="term" value="F:zinc ion binding"/>
    <property type="evidence" value="ECO:0007669"/>
    <property type="project" value="UniProtKB-KW"/>
</dbReference>
<dbReference type="GO" id="GO:0043565">
    <property type="term" value="F:sequence-specific DNA binding"/>
    <property type="evidence" value="ECO:0007669"/>
    <property type="project" value="TreeGrafter"/>
</dbReference>
<evidence type="ECO:0000313" key="9">
    <source>
        <dbReference type="Proteomes" id="UP000287033"/>
    </source>
</evidence>
<dbReference type="PROSITE" id="PS00028">
    <property type="entry name" value="ZINC_FINGER_C2H2_1"/>
    <property type="match status" value="2"/>
</dbReference>
<evidence type="ECO:0000256" key="1">
    <source>
        <dbReference type="ARBA" id="ARBA00022723"/>
    </source>
</evidence>
<proteinExistence type="predicted"/>
<reference evidence="8 9" key="1">
    <citation type="journal article" date="2018" name="Nat. Ecol. Evol.">
        <title>Shark genomes provide insights into elasmobranch evolution and the origin of vertebrates.</title>
        <authorList>
            <person name="Hara Y"/>
            <person name="Yamaguchi K"/>
            <person name="Onimaru K"/>
            <person name="Kadota M"/>
            <person name="Koyanagi M"/>
            <person name="Keeley SD"/>
            <person name="Tatsumi K"/>
            <person name="Tanaka K"/>
            <person name="Motone F"/>
            <person name="Kageyama Y"/>
            <person name="Nozu R"/>
            <person name="Adachi N"/>
            <person name="Nishimura O"/>
            <person name="Nakagawa R"/>
            <person name="Tanegashima C"/>
            <person name="Kiyatake I"/>
            <person name="Matsumoto R"/>
            <person name="Murakumo K"/>
            <person name="Nishida K"/>
            <person name="Terakita A"/>
            <person name="Kuratani S"/>
            <person name="Sato K"/>
            <person name="Hyodo S Kuraku.S."/>
        </authorList>
    </citation>
    <scope>NUCLEOTIDE SEQUENCE [LARGE SCALE GENOMIC DNA]</scope>
</reference>
<dbReference type="InterPro" id="IPR013087">
    <property type="entry name" value="Znf_C2H2_type"/>
</dbReference>
<evidence type="ECO:0000313" key="8">
    <source>
        <dbReference type="EMBL" id="GCC31406.1"/>
    </source>
</evidence>
<dbReference type="InterPro" id="IPR036236">
    <property type="entry name" value="Znf_C2H2_sf"/>
</dbReference>
<name>A0A401SM07_CHIPU</name>
<feature type="region of interest" description="Disordered" evidence="6">
    <location>
        <begin position="1"/>
        <end position="21"/>
    </location>
</feature>
<dbReference type="STRING" id="137246.A0A401SM07"/>
<dbReference type="GO" id="GO:0005634">
    <property type="term" value="C:nucleus"/>
    <property type="evidence" value="ECO:0007669"/>
    <property type="project" value="TreeGrafter"/>
</dbReference>
<protein>
    <recommendedName>
        <fullName evidence="7">C2H2-type domain-containing protein</fullName>
    </recommendedName>
</protein>
<keyword evidence="2" id="KW-0677">Repeat</keyword>
<feature type="compositionally biased region" description="Polar residues" evidence="6">
    <location>
        <begin position="112"/>
        <end position="136"/>
    </location>
</feature>
<keyword evidence="1" id="KW-0479">Metal-binding</keyword>
<feature type="domain" description="C2H2-type" evidence="7">
    <location>
        <begin position="447"/>
        <end position="474"/>
    </location>
</feature>
<evidence type="ECO:0000256" key="3">
    <source>
        <dbReference type="ARBA" id="ARBA00022771"/>
    </source>
</evidence>
<keyword evidence="3 5" id="KW-0863">Zinc-finger</keyword>
<dbReference type="Proteomes" id="UP000287033">
    <property type="component" value="Unassembled WGS sequence"/>
</dbReference>
<feature type="compositionally biased region" description="Low complexity" evidence="6">
    <location>
        <begin position="98"/>
        <end position="111"/>
    </location>
</feature>
<dbReference type="Gene3D" id="3.30.160.60">
    <property type="entry name" value="Classic Zinc Finger"/>
    <property type="match status" value="1"/>
</dbReference>
<dbReference type="GO" id="GO:0000981">
    <property type="term" value="F:DNA-binding transcription factor activity, RNA polymerase II-specific"/>
    <property type="evidence" value="ECO:0007669"/>
    <property type="project" value="TreeGrafter"/>
</dbReference>
<accession>A0A401SM07</accession>
<comment type="caution">
    <text evidence="8">The sequence shown here is derived from an EMBL/GenBank/DDBJ whole genome shotgun (WGS) entry which is preliminary data.</text>
</comment>
<feature type="domain" description="C2H2-type" evidence="7">
    <location>
        <begin position="475"/>
        <end position="498"/>
    </location>
</feature>
<keyword evidence="4" id="KW-0862">Zinc</keyword>
<gene>
    <name evidence="8" type="ORF">chiPu_0009864</name>
</gene>
<evidence type="ECO:0000259" key="7">
    <source>
        <dbReference type="PROSITE" id="PS50157"/>
    </source>
</evidence>
<organism evidence="8 9">
    <name type="scientific">Chiloscyllium punctatum</name>
    <name type="common">Brownbanded bambooshark</name>
    <name type="synonym">Hemiscyllium punctatum</name>
    <dbReference type="NCBI Taxonomy" id="137246"/>
    <lineage>
        <taxon>Eukaryota</taxon>
        <taxon>Metazoa</taxon>
        <taxon>Chordata</taxon>
        <taxon>Craniata</taxon>
        <taxon>Vertebrata</taxon>
        <taxon>Chondrichthyes</taxon>
        <taxon>Elasmobranchii</taxon>
        <taxon>Galeomorphii</taxon>
        <taxon>Galeoidea</taxon>
        <taxon>Orectolobiformes</taxon>
        <taxon>Hemiscylliidae</taxon>
        <taxon>Chiloscyllium</taxon>
    </lineage>
</organism>
<dbReference type="AlphaFoldDB" id="A0A401SM07"/>
<dbReference type="SMART" id="SM00355">
    <property type="entry name" value="ZnF_C2H2"/>
    <property type="match status" value="5"/>
</dbReference>
<feature type="region of interest" description="Disordered" evidence="6">
    <location>
        <begin position="98"/>
        <end position="142"/>
    </location>
</feature>
<dbReference type="PANTHER" id="PTHR24408">
    <property type="entry name" value="ZINC FINGER PROTEIN"/>
    <property type="match status" value="1"/>
</dbReference>
<evidence type="ECO:0000256" key="2">
    <source>
        <dbReference type="ARBA" id="ARBA00022737"/>
    </source>
</evidence>
<sequence length="523" mass="58825">MVRTGGNAHSENGSGVDSGPLCPKGLQVFDLLPSSDPSNYLAEYEPESKPIVPLDVSEDTGLRIESVFSYSDHQFIPVELQPTMTHWKDSILMQDNGADGVSDSSLGDSLAQTGTSTHPVKQVSVRQSPSDGSLLTDNPKHDSHSHRCFICQKTFRSLSTLHLHAMHSKKHNPSFTQYLKKVTCLQGPVMESQVRRSVSLTPCSSSPKQSLPTGVQLLSSIDKSSSAINHKFSSEILVCSDESEEIRQSKGRTCSFSKSFTTPVDLQSVVTDWLNDVTMEKNEQLNQTLIDECDIAYCLNDIPLQVSVWPMSIERTSDSQMFTQMSAEGTSASFRQTDIPKYSSKAYWCSMCQNIFISLHALQLHVKCCKSPTLSHWARSSRNRFLSKKAAGPDLCPPARFIPMSKHFYLALANGYNYHVCNICDLWCDDERSLGFHLKVHFWRRNYCCCLCDRAFHTQKSCWRHQEKHSSHPNYKCLTCGSSFTHYNRLKQHMGTAHKINLELSDNDTYEEVTSKAATYEMI</sequence>
<evidence type="ECO:0000256" key="5">
    <source>
        <dbReference type="PROSITE-ProRule" id="PRU00042"/>
    </source>
</evidence>